<dbReference type="EMBL" id="DTIY01000005">
    <property type="protein sequence ID" value="HGY38352.1"/>
    <property type="molecule type" value="Genomic_DNA"/>
</dbReference>
<dbReference type="PANTHER" id="PTHR35882">
    <property type="entry name" value="PELA"/>
    <property type="match status" value="1"/>
</dbReference>
<evidence type="ECO:0000313" key="2">
    <source>
        <dbReference type="EMBL" id="HGY38352.1"/>
    </source>
</evidence>
<reference evidence="2" key="1">
    <citation type="journal article" date="2020" name="mSystems">
        <title>Genome- and Community-Level Interaction Insights into Carbon Utilization and Element Cycling Functions of Hydrothermarchaeota in Hydrothermal Sediment.</title>
        <authorList>
            <person name="Zhou Z."/>
            <person name="Liu Y."/>
            <person name="Xu W."/>
            <person name="Pan J."/>
            <person name="Luo Z.H."/>
            <person name="Li M."/>
        </authorList>
    </citation>
    <scope>NUCLEOTIDE SEQUENCE [LARGE SCALE GENOMIC DNA]</scope>
    <source>
        <strain evidence="2">SpSt-82</strain>
    </source>
</reference>
<name>A0A7V4TEM6_9BACT</name>
<gene>
    <name evidence="2" type="ORF">ENW11_00855</name>
</gene>
<dbReference type="AlphaFoldDB" id="A0A7V4TEM6"/>
<dbReference type="Pfam" id="PF03537">
    <property type="entry name" value="Glyco_hydro_114"/>
    <property type="match status" value="1"/>
</dbReference>
<dbReference type="InterPro" id="IPR004352">
    <property type="entry name" value="GH114_TIM-barrel"/>
</dbReference>
<dbReference type="PANTHER" id="PTHR35882:SF2">
    <property type="entry name" value="PELA"/>
    <property type="match status" value="1"/>
</dbReference>
<proteinExistence type="predicted"/>
<comment type="caution">
    <text evidence="2">The sequence shown here is derived from an EMBL/GenBank/DDBJ whole genome shotgun (WGS) entry which is preliminary data.</text>
</comment>
<sequence>MVSGSCKEKLILYYGFDRLEELLRYEKVVLQPDHYTEEELCFLKNGGATPLAYLSVGEDPGSDAPWCIPGKRSEWGSFWVDPRHPEWVARLLEKTRSVLAKGFLGLFLDTLDTAAEVSREGALYLVKSIRNEAKKAYILANRGFALLPELAQYVNGILFESFSTTHSPWYARLPEDRLRQNEIIAYYLKTFGKELFALDYADSEELRVFARQRARNLGLYPVVSDKHLLFLS</sequence>
<dbReference type="InterPro" id="IPR017853">
    <property type="entry name" value="GH"/>
</dbReference>
<feature type="domain" description="Glycoside-hydrolase family GH114 TIM-barrel" evidence="1">
    <location>
        <begin position="36"/>
        <end position="228"/>
    </location>
</feature>
<accession>A0A7V4TEM6</accession>
<dbReference type="Gene3D" id="3.20.20.70">
    <property type="entry name" value="Aldolase class I"/>
    <property type="match status" value="1"/>
</dbReference>
<protein>
    <recommendedName>
        <fullName evidence="1">Glycoside-hydrolase family GH114 TIM-barrel domain-containing protein</fullName>
    </recommendedName>
</protein>
<organism evidence="2">
    <name type="scientific">Candidatus Caldatribacterium saccharofermentans</name>
    <dbReference type="NCBI Taxonomy" id="1454753"/>
    <lineage>
        <taxon>Bacteria</taxon>
        <taxon>Pseudomonadati</taxon>
        <taxon>Atribacterota</taxon>
        <taxon>Atribacteria</taxon>
        <taxon>Atribacterales</taxon>
        <taxon>Candidatus Caldatribacteriaceae</taxon>
        <taxon>Candidatus Caldatribacterium</taxon>
    </lineage>
</organism>
<dbReference type="InterPro" id="IPR013785">
    <property type="entry name" value="Aldolase_TIM"/>
</dbReference>
<evidence type="ECO:0000259" key="1">
    <source>
        <dbReference type="Pfam" id="PF03537"/>
    </source>
</evidence>
<dbReference type="SUPFAM" id="SSF51445">
    <property type="entry name" value="(Trans)glycosidases"/>
    <property type="match status" value="1"/>
</dbReference>